<dbReference type="PROSITE" id="PS50110">
    <property type="entry name" value="RESPONSE_REGULATORY"/>
    <property type="match status" value="1"/>
</dbReference>
<keyword evidence="6" id="KW-0808">Transferase</keyword>
<proteinExistence type="predicted"/>
<evidence type="ECO:0000256" key="2">
    <source>
        <dbReference type="ARBA" id="ARBA00023015"/>
    </source>
</evidence>
<dbReference type="Pfam" id="PF00072">
    <property type="entry name" value="Response_reg"/>
    <property type="match status" value="1"/>
</dbReference>
<keyword evidence="6" id="KW-0418">Kinase</keyword>
<dbReference type="GO" id="GO:0000160">
    <property type="term" value="P:phosphorelay signal transduction system"/>
    <property type="evidence" value="ECO:0007669"/>
    <property type="project" value="InterPro"/>
</dbReference>
<feature type="domain" description="Response regulatory" evidence="5">
    <location>
        <begin position="8"/>
        <end position="120"/>
    </location>
</feature>
<keyword evidence="2" id="KW-0805">Transcription regulation</keyword>
<dbReference type="PANTHER" id="PTHR44591">
    <property type="entry name" value="STRESS RESPONSE REGULATOR PROTEIN 1"/>
    <property type="match status" value="1"/>
</dbReference>
<dbReference type="SMART" id="SM00448">
    <property type="entry name" value="REC"/>
    <property type="match status" value="1"/>
</dbReference>
<evidence type="ECO:0000256" key="3">
    <source>
        <dbReference type="ARBA" id="ARBA00023163"/>
    </source>
</evidence>
<dbReference type="Gene3D" id="3.40.50.2300">
    <property type="match status" value="1"/>
</dbReference>
<name>A0A179BF20_RHILE</name>
<dbReference type="InterPro" id="IPR050595">
    <property type="entry name" value="Bact_response_regulator"/>
</dbReference>
<feature type="modified residue" description="4-aspartylphosphate" evidence="4">
    <location>
        <position position="58"/>
    </location>
</feature>
<dbReference type="EMBL" id="LWBS01000422">
    <property type="protein sequence ID" value="OAP90298.1"/>
    <property type="molecule type" value="Genomic_DNA"/>
</dbReference>
<reference evidence="6" key="1">
    <citation type="submission" date="2016-04" db="EMBL/GenBank/DDBJ databases">
        <title>Fast-growing isolate from the root nodules of Vavilovia formosa.</title>
        <authorList>
            <person name="Kimeklis A."/>
            <person name="Safronova V."/>
            <person name="Belimov A."/>
            <person name="Andronov E."/>
        </authorList>
    </citation>
    <scope>NUCLEOTIDE SEQUENCE [LARGE SCALE GENOMIC DNA]</scope>
    <source>
        <strain evidence="6">Vaf-46</strain>
    </source>
</reference>
<dbReference type="InterPro" id="IPR011006">
    <property type="entry name" value="CheY-like_superfamily"/>
</dbReference>
<protein>
    <submittedName>
        <fullName evidence="6">Histidine kinase</fullName>
    </submittedName>
</protein>
<sequence>MNVAGTTSILLMEDEIFIAMDVENILHGAGFDRIETVSSCRAAEEWLTANDPDLVVMDIELTDGVARAIARSLRDRHIPFIVYTGAQRKMHPDALSFSEGVWLEKPCEPATLLTEVMRCIRQGPTSIVVDGCRESKKTR</sequence>
<organism evidence="6">
    <name type="scientific">Rhizobium leguminosarum</name>
    <dbReference type="NCBI Taxonomy" id="384"/>
    <lineage>
        <taxon>Bacteria</taxon>
        <taxon>Pseudomonadati</taxon>
        <taxon>Pseudomonadota</taxon>
        <taxon>Alphaproteobacteria</taxon>
        <taxon>Hyphomicrobiales</taxon>
        <taxon>Rhizobiaceae</taxon>
        <taxon>Rhizobium/Agrobacterium group</taxon>
        <taxon>Rhizobium</taxon>
    </lineage>
</organism>
<evidence type="ECO:0000313" key="6">
    <source>
        <dbReference type="EMBL" id="OAP90298.1"/>
    </source>
</evidence>
<dbReference type="GO" id="GO:0016301">
    <property type="term" value="F:kinase activity"/>
    <property type="evidence" value="ECO:0007669"/>
    <property type="project" value="UniProtKB-KW"/>
</dbReference>
<dbReference type="PANTHER" id="PTHR44591:SF3">
    <property type="entry name" value="RESPONSE REGULATORY DOMAIN-CONTAINING PROTEIN"/>
    <property type="match status" value="1"/>
</dbReference>
<accession>A0A179BF20</accession>
<dbReference type="InterPro" id="IPR001789">
    <property type="entry name" value="Sig_transdc_resp-reg_receiver"/>
</dbReference>
<dbReference type="SUPFAM" id="SSF52172">
    <property type="entry name" value="CheY-like"/>
    <property type="match status" value="1"/>
</dbReference>
<keyword evidence="1 4" id="KW-0597">Phosphoprotein</keyword>
<keyword evidence="3" id="KW-0804">Transcription</keyword>
<evidence type="ECO:0000256" key="4">
    <source>
        <dbReference type="PROSITE-ProRule" id="PRU00169"/>
    </source>
</evidence>
<evidence type="ECO:0000256" key="1">
    <source>
        <dbReference type="ARBA" id="ARBA00022553"/>
    </source>
</evidence>
<comment type="caution">
    <text evidence="6">The sequence shown here is derived from an EMBL/GenBank/DDBJ whole genome shotgun (WGS) entry which is preliminary data.</text>
</comment>
<dbReference type="AlphaFoldDB" id="A0A179BF20"/>
<gene>
    <name evidence="6" type="ORF">A4U53_30190</name>
</gene>
<evidence type="ECO:0000259" key="5">
    <source>
        <dbReference type="PROSITE" id="PS50110"/>
    </source>
</evidence>